<evidence type="ECO:0000256" key="1">
    <source>
        <dbReference type="ARBA" id="ARBA00023172"/>
    </source>
</evidence>
<dbReference type="Pfam" id="PF00589">
    <property type="entry name" value="Phage_integrase"/>
    <property type="match status" value="1"/>
</dbReference>
<accession>A0A5S9QP49</accession>
<dbReference type="EMBL" id="CACSIP010000018">
    <property type="protein sequence ID" value="CAA0120919.1"/>
    <property type="molecule type" value="Genomic_DNA"/>
</dbReference>
<keyword evidence="1" id="KW-0233">DNA recombination</keyword>
<sequence>MPKSRRSLRDLPLPSELATALTELKVVQEEEAQAFGTKWSGDRLIAVREDGSPIRHEWYSDQFQRLRQGAGLRRIHLKGLRNTSVSLMLASGLPVHVVAAWHGHDPAVSLSIYSDAQRDDLRAAGAALFG</sequence>
<gene>
    <name evidence="3" type="ORF">AELLOGFF_04309</name>
</gene>
<reference evidence="3 4" key="1">
    <citation type="submission" date="2019-11" db="EMBL/GenBank/DDBJ databases">
        <authorList>
            <person name="Holert J."/>
        </authorList>
    </citation>
    <scope>NUCLEOTIDE SEQUENCE [LARGE SCALE GENOMIC DNA]</scope>
    <source>
        <strain evidence="3">BC8_1</strain>
    </source>
</reference>
<dbReference type="InterPro" id="IPR011010">
    <property type="entry name" value="DNA_brk_join_enz"/>
</dbReference>
<name>A0A5S9QP49_MYCVN</name>
<dbReference type="InterPro" id="IPR013762">
    <property type="entry name" value="Integrase-like_cat_sf"/>
</dbReference>
<organism evidence="3 4">
    <name type="scientific">Mycolicibacterium vanbaalenii</name>
    <name type="common">Mycobacterium vanbaalenii</name>
    <dbReference type="NCBI Taxonomy" id="110539"/>
    <lineage>
        <taxon>Bacteria</taxon>
        <taxon>Bacillati</taxon>
        <taxon>Actinomycetota</taxon>
        <taxon>Actinomycetes</taxon>
        <taxon>Mycobacteriales</taxon>
        <taxon>Mycobacteriaceae</taxon>
        <taxon>Mycolicibacterium</taxon>
    </lineage>
</organism>
<dbReference type="AlphaFoldDB" id="A0A5S9QP49"/>
<proteinExistence type="predicted"/>
<dbReference type="Gene3D" id="1.10.443.10">
    <property type="entry name" value="Intergrase catalytic core"/>
    <property type="match status" value="1"/>
</dbReference>
<keyword evidence="4" id="KW-1185">Reference proteome</keyword>
<dbReference type="PROSITE" id="PS51898">
    <property type="entry name" value="TYR_RECOMBINASE"/>
    <property type="match status" value="1"/>
</dbReference>
<evidence type="ECO:0000313" key="3">
    <source>
        <dbReference type="EMBL" id="CAA0120919.1"/>
    </source>
</evidence>
<protein>
    <recommendedName>
        <fullName evidence="2">Tyr recombinase domain-containing protein</fullName>
    </recommendedName>
</protein>
<dbReference type="GO" id="GO:0006310">
    <property type="term" value="P:DNA recombination"/>
    <property type="evidence" value="ECO:0007669"/>
    <property type="project" value="UniProtKB-KW"/>
</dbReference>
<dbReference type="InterPro" id="IPR002104">
    <property type="entry name" value="Integrase_catalytic"/>
</dbReference>
<dbReference type="GO" id="GO:0015074">
    <property type="term" value="P:DNA integration"/>
    <property type="evidence" value="ECO:0007669"/>
    <property type="project" value="InterPro"/>
</dbReference>
<evidence type="ECO:0000259" key="2">
    <source>
        <dbReference type="PROSITE" id="PS51898"/>
    </source>
</evidence>
<evidence type="ECO:0000313" key="4">
    <source>
        <dbReference type="Proteomes" id="UP000430146"/>
    </source>
</evidence>
<dbReference type="SUPFAM" id="SSF56349">
    <property type="entry name" value="DNA breaking-rejoining enzymes"/>
    <property type="match status" value="1"/>
</dbReference>
<dbReference type="GO" id="GO:0003677">
    <property type="term" value="F:DNA binding"/>
    <property type="evidence" value="ECO:0007669"/>
    <property type="project" value="InterPro"/>
</dbReference>
<feature type="domain" description="Tyr recombinase" evidence="2">
    <location>
        <begin position="1"/>
        <end position="126"/>
    </location>
</feature>
<dbReference type="Proteomes" id="UP000430146">
    <property type="component" value="Unassembled WGS sequence"/>
</dbReference>